<dbReference type="EMBL" id="AP018448">
    <property type="protein sequence ID" value="BBC33311.1"/>
    <property type="molecule type" value="Genomic_DNA"/>
</dbReference>
<sequence>MPGTGLSAILPAVEQRIGPNSQPLAAVAADPSHIPGLTAPVSVTKPEKQEEEPEEKTASAKEDASSEEPTPAPAEDDAADEIQEADDADDDADGDAEEVDGPVFEAEDRRARIVADHRGVRLRLDDQECEFRWDEIAAVETESPRFGKRFTVTVHTPDRRWFPIEIEAKAKSKHAEWETRIDEVLDAYFEDADEKKDIEDADEKKDVEGADEKKDVEESTP</sequence>
<feature type="region of interest" description="Disordered" evidence="1">
    <location>
        <begin position="21"/>
        <end position="107"/>
    </location>
</feature>
<reference evidence="2 3" key="2">
    <citation type="journal article" date="2023" name="ChemBioChem">
        <title>Acyltransferase Domain Exchange between Two Independent Type I Polyketide Synthases in the Same Producer Strain of Macrolide Antibiotics.</title>
        <authorList>
            <person name="Kudo F."/>
            <person name="Kishikawa K."/>
            <person name="Tsuboi K."/>
            <person name="Kido T."/>
            <person name="Usui T."/>
            <person name="Hashimoto J."/>
            <person name="Shin-Ya K."/>
            <person name="Miyanaga A."/>
            <person name="Eguchi T."/>
        </authorList>
    </citation>
    <scope>NUCLEOTIDE SEQUENCE [LARGE SCALE GENOMIC DNA]</scope>
    <source>
        <strain evidence="2 3">A-8890</strain>
    </source>
</reference>
<reference evidence="2 3" key="1">
    <citation type="journal article" date="2010" name="ChemBioChem">
        <title>Cloning and characterization of the biosynthetic gene cluster of 16-membered macrolide antibiotic FD-891: involvement of a dual functional cytochrome P450 monooxygenase catalyzing epoxidation and hydroxylation.</title>
        <authorList>
            <person name="Kudo F."/>
            <person name="Motegi A."/>
            <person name="Mizoue K."/>
            <person name="Eguchi T."/>
        </authorList>
    </citation>
    <scope>NUCLEOTIDE SEQUENCE [LARGE SCALE GENOMIC DNA]</scope>
    <source>
        <strain evidence="2 3">A-8890</strain>
    </source>
</reference>
<feature type="region of interest" description="Disordered" evidence="1">
    <location>
        <begin position="192"/>
        <end position="221"/>
    </location>
</feature>
<organism evidence="2 3">
    <name type="scientific">Streptomyces graminofaciens</name>
    <dbReference type="NCBI Taxonomy" id="68212"/>
    <lineage>
        <taxon>Bacteria</taxon>
        <taxon>Bacillati</taxon>
        <taxon>Actinomycetota</taxon>
        <taxon>Actinomycetes</taxon>
        <taxon>Kitasatosporales</taxon>
        <taxon>Streptomycetaceae</taxon>
        <taxon>Streptomyces</taxon>
    </lineage>
</organism>
<evidence type="ECO:0000256" key="1">
    <source>
        <dbReference type="SAM" id="MobiDB-lite"/>
    </source>
</evidence>
<proteinExistence type="predicted"/>
<evidence type="ECO:0000313" key="3">
    <source>
        <dbReference type="Proteomes" id="UP001321542"/>
    </source>
</evidence>
<evidence type="ECO:0000313" key="2">
    <source>
        <dbReference type="EMBL" id="BBC33311.1"/>
    </source>
</evidence>
<feature type="compositionally biased region" description="Basic and acidic residues" evidence="1">
    <location>
        <begin position="55"/>
        <end position="64"/>
    </location>
</feature>
<accession>A0ABM7FBA6</accession>
<protein>
    <submittedName>
        <fullName evidence="2">Uncharacterized protein</fullName>
    </submittedName>
</protein>
<dbReference type="Proteomes" id="UP001321542">
    <property type="component" value="Chromosome"/>
</dbReference>
<keyword evidence="3" id="KW-1185">Reference proteome</keyword>
<feature type="compositionally biased region" description="Basic and acidic residues" evidence="1">
    <location>
        <begin position="193"/>
        <end position="221"/>
    </location>
</feature>
<name>A0ABM7FBA6_9ACTN</name>
<gene>
    <name evidence="2" type="ORF">SGFS_046050</name>
</gene>
<feature type="compositionally biased region" description="Acidic residues" evidence="1">
    <location>
        <begin position="74"/>
        <end position="100"/>
    </location>
</feature>